<dbReference type="InterPro" id="IPR008567">
    <property type="entry name" value="BKACE"/>
</dbReference>
<evidence type="ECO:0000313" key="6">
    <source>
        <dbReference type="Proteomes" id="UP000642070"/>
    </source>
</evidence>
<keyword evidence="4" id="KW-0862">Zinc</keyword>
<evidence type="ECO:0000256" key="2">
    <source>
        <dbReference type="ARBA" id="ARBA00022679"/>
    </source>
</evidence>
<comment type="cofactor">
    <cofactor evidence="1">
        <name>Zn(2+)</name>
        <dbReference type="ChEBI" id="CHEBI:29105"/>
    </cofactor>
</comment>
<comment type="caution">
    <text evidence="5">The sequence shown here is derived from an EMBL/GenBank/DDBJ whole genome shotgun (WGS) entry which is preliminary data.</text>
</comment>
<name>A0A917TS93_9ACTN</name>
<dbReference type="InterPro" id="IPR013785">
    <property type="entry name" value="Aldolase_TIM"/>
</dbReference>
<organism evidence="5 6">
    <name type="scientific">Dactylosporangium sucinum</name>
    <dbReference type="NCBI Taxonomy" id="1424081"/>
    <lineage>
        <taxon>Bacteria</taxon>
        <taxon>Bacillati</taxon>
        <taxon>Actinomycetota</taxon>
        <taxon>Actinomycetes</taxon>
        <taxon>Micromonosporales</taxon>
        <taxon>Micromonosporaceae</taxon>
        <taxon>Dactylosporangium</taxon>
    </lineage>
</organism>
<dbReference type="Gene3D" id="3.20.20.70">
    <property type="entry name" value="Aldolase class I"/>
    <property type="match status" value="1"/>
</dbReference>
<dbReference type="PANTHER" id="PTHR37418">
    <property type="entry name" value="3-KETO-5-AMINOHEXANOATE CLEAVAGE ENZYME-RELATED"/>
    <property type="match status" value="1"/>
</dbReference>
<gene>
    <name evidence="5" type="ORF">GCM10007977_041420</name>
</gene>
<reference evidence="5" key="1">
    <citation type="journal article" date="2014" name="Int. J. Syst. Evol. Microbiol.">
        <title>Complete genome sequence of Corynebacterium casei LMG S-19264T (=DSM 44701T), isolated from a smear-ripened cheese.</title>
        <authorList>
            <consortium name="US DOE Joint Genome Institute (JGI-PGF)"/>
            <person name="Walter F."/>
            <person name="Albersmeier A."/>
            <person name="Kalinowski J."/>
            <person name="Ruckert C."/>
        </authorList>
    </citation>
    <scope>NUCLEOTIDE SEQUENCE</scope>
    <source>
        <strain evidence="5">JCM 19831</strain>
    </source>
</reference>
<evidence type="ECO:0000313" key="5">
    <source>
        <dbReference type="EMBL" id="GGM35714.1"/>
    </source>
</evidence>
<dbReference type="GO" id="GO:0046872">
    <property type="term" value="F:metal ion binding"/>
    <property type="evidence" value="ECO:0007669"/>
    <property type="project" value="UniProtKB-KW"/>
</dbReference>
<accession>A0A917TS93</accession>
<evidence type="ECO:0000256" key="4">
    <source>
        <dbReference type="ARBA" id="ARBA00022833"/>
    </source>
</evidence>
<evidence type="ECO:0000256" key="3">
    <source>
        <dbReference type="ARBA" id="ARBA00022723"/>
    </source>
</evidence>
<dbReference type="AlphaFoldDB" id="A0A917TS93"/>
<dbReference type="PANTHER" id="PTHR37418:SF2">
    <property type="entry name" value="3-KETO-5-AMINOHEXANOATE CLEAVAGE ENZYME"/>
    <property type="match status" value="1"/>
</dbReference>
<protein>
    <submittedName>
        <fullName evidence="5">3-keto-5-aminohexanoate cleavage protein</fullName>
    </submittedName>
</protein>
<reference evidence="5" key="2">
    <citation type="submission" date="2020-09" db="EMBL/GenBank/DDBJ databases">
        <authorList>
            <person name="Sun Q."/>
            <person name="Ohkuma M."/>
        </authorList>
    </citation>
    <scope>NUCLEOTIDE SEQUENCE</scope>
    <source>
        <strain evidence="5">JCM 19831</strain>
    </source>
</reference>
<proteinExistence type="predicted"/>
<dbReference type="GO" id="GO:0043720">
    <property type="term" value="F:3-keto-5-aminohexanoate cleavage activity"/>
    <property type="evidence" value="ECO:0007669"/>
    <property type="project" value="InterPro"/>
</dbReference>
<dbReference type="Proteomes" id="UP000642070">
    <property type="component" value="Unassembled WGS sequence"/>
</dbReference>
<evidence type="ECO:0000256" key="1">
    <source>
        <dbReference type="ARBA" id="ARBA00001947"/>
    </source>
</evidence>
<keyword evidence="6" id="KW-1185">Reference proteome</keyword>
<dbReference type="RefSeq" id="WP_190251534.1">
    <property type="nucleotide sequence ID" value="NZ_BMPI01000019.1"/>
</dbReference>
<dbReference type="EMBL" id="BMPI01000019">
    <property type="protein sequence ID" value="GGM35714.1"/>
    <property type="molecule type" value="Genomic_DNA"/>
</dbReference>
<sequence length="295" mass="31841">MSTRKVIVTIAPTGGFVTPDLQPYVPTQPDQIADEVHRCVDAGASVAALHARRPDHAATCDPDIYRRINDLVRARCDVVINNSTGGGVGGDMVRHGEDGADVLDWTERLRGLDGGAEICTFDAVTTYASTPHGEVLMDTRPSRVLQLAALMREKGIKPEWEVFNPSHIVRELAQLTAAGFDSAPYVVNLVLGMHATFQNAMPYTPRVLQQTVDLLPAGSVFTATVCGPDQMPGLTHALLLGGHVRVGLEDTPYDRAGAPERNVAQVERIVRIIEELGMEPATPAEARQILGLISR</sequence>
<keyword evidence="2" id="KW-0808">Transferase</keyword>
<keyword evidence="3" id="KW-0479">Metal-binding</keyword>
<dbReference type="Pfam" id="PF05853">
    <property type="entry name" value="BKACE"/>
    <property type="match status" value="1"/>
</dbReference>